<feature type="transmembrane region" description="Helical" evidence="1">
    <location>
        <begin position="20"/>
        <end position="46"/>
    </location>
</feature>
<evidence type="ECO:0000313" key="3">
    <source>
        <dbReference type="Proteomes" id="UP001285636"/>
    </source>
</evidence>
<sequence>HQIHPLKLLTDWITGVISLYLLWSHQIVTTLIVMFVPSILVSIIIIKYVNLEKLKKSSFGNYVQRFMTKGMEIVRF</sequence>
<protein>
    <submittedName>
        <fullName evidence="2">Uncharacterized protein</fullName>
    </submittedName>
</protein>
<dbReference type="AlphaFoldDB" id="A0AAJ2NTX0"/>
<dbReference type="RefSeq" id="WP_323468428.1">
    <property type="nucleotide sequence ID" value="NZ_JAWJAY010001627.1"/>
</dbReference>
<evidence type="ECO:0000313" key="2">
    <source>
        <dbReference type="EMBL" id="MDV2888546.1"/>
    </source>
</evidence>
<feature type="non-terminal residue" evidence="2">
    <location>
        <position position="76"/>
    </location>
</feature>
<gene>
    <name evidence="2" type="ORF">RYX45_25630</name>
</gene>
<dbReference type="EMBL" id="JAWJAY010001627">
    <property type="protein sequence ID" value="MDV2888546.1"/>
    <property type="molecule type" value="Genomic_DNA"/>
</dbReference>
<comment type="caution">
    <text evidence="2">The sequence shown here is derived from an EMBL/GenBank/DDBJ whole genome shotgun (WGS) entry which is preliminary data.</text>
</comment>
<feature type="non-terminal residue" evidence="2">
    <location>
        <position position="1"/>
    </location>
</feature>
<proteinExistence type="predicted"/>
<keyword evidence="1" id="KW-1133">Transmembrane helix</keyword>
<keyword evidence="1" id="KW-0472">Membrane</keyword>
<name>A0AAJ2NTX0_ALKPS</name>
<dbReference type="Proteomes" id="UP001285636">
    <property type="component" value="Unassembled WGS sequence"/>
</dbReference>
<evidence type="ECO:0000256" key="1">
    <source>
        <dbReference type="SAM" id="Phobius"/>
    </source>
</evidence>
<accession>A0AAJ2NTX0</accession>
<keyword evidence="1" id="KW-0812">Transmembrane</keyword>
<reference evidence="2" key="1">
    <citation type="submission" date="2023-10" db="EMBL/GenBank/DDBJ databases">
        <title>Screening of Alkalihalophilus pseudofirmusBZ-TG-HK211 and Its Alleviation of Salt Stress on Rapeseed Growth.</title>
        <authorList>
            <person name="Zhao B."/>
            <person name="Guo T."/>
        </authorList>
    </citation>
    <scope>NUCLEOTIDE SEQUENCE</scope>
    <source>
        <strain evidence="2">BZ-TG-HK211</strain>
    </source>
</reference>
<organism evidence="2 3">
    <name type="scientific">Alkalihalophilus pseudofirmus</name>
    <name type="common">Bacillus pseudofirmus</name>
    <dbReference type="NCBI Taxonomy" id="79885"/>
    <lineage>
        <taxon>Bacteria</taxon>
        <taxon>Bacillati</taxon>
        <taxon>Bacillota</taxon>
        <taxon>Bacilli</taxon>
        <taxon>Bacillales</taxon>
        <taxon>Bacillaceae</taxon>
        <taxon>Alkalihalophilus</taxon>
    </lineage>
</organism>